<feature type="region of interest" description="Disordered" evidence="1">
    <location>
        <begin position="1"/>
        <end position="25"/>
    </location>
</feature>
<sequence length="470" mass="48543">MSQSSHSDPSGDTDPSGDGVRLIGGEMPQQRDLPAAALGALEELVLAAVPSGARRVLLAGPRASVLAPALRDREVAALVRGLPDATSLADAGVIALCGGLDRLAADAGYDLVVVLDPPEVLLTPDSPGLSHTDMLGVAADALAADGALIALVANGIGLDTLSAVPAPRALADDRAWWVGTSGYDVRRPFHHELRSLLEDAGLHLWAGRSVLPSLASPVVTVDSQDEEGRTSAVETLAASVHRVEGADRAIDAIEAGAARDLAAGWLLVAGHVPSTVMLPAVTPSSDAGSGATVSSESTLVSRRLPLLRALRDGNLARTRVLLADLRGAYDDENACGVALVELGDQVAGAAGAHPFAPELDAQGVTRELRALAGLTPADGPEPATTSQGASIAASDSAQRVAELTAGLRDRSGQVQWLQRKVSEQERRIRALEHAIGTADGPLPRRVLLVMTAPTHRLVEAARSRVKRRPS</sequence>
<dbReference type="RefSeq" id="WP_052591524.1">
    <property type="nucleotide sequence ID" value="NZ_CP011112.1"/>
</dbReference>
<dbReference type="STRING" id="571913.VV02_10630"/>
<evidence type="ECO:0000313" key="2">
    <source>
        <dbReference type="EMBL" id="AKU16210.1"/>
    </source>
</evidence>
<reference evidence="2 3" key="1">
    <citation type="submission" date="2015-03" db="EMBL/GenBank/DDBJ databases">
        <title>Luteipulveratus halotolerans sp. nov., a novel actinobacterium (Dermacoccaceae) from Sarawak, Malaysia.</title>
        <authorList>
            <person name="Juboi H."/>
            <person name="Basik A."/>
            <person name="Shamsul S.S."/>
            <person name="Arnold P."/>
            <person name="Schmitt E.K."/>
            <person name="Sanglier J.-J."/>
            <person name="Yeo T."/>
        </authorList>
    </citation>
    <scope>NUCLEOTIDE SEQUENCE [LARGE SCALE GENOMIC DNA]</scope>
    <source>
        <strain evidence="2 3">MN07-A0370</strain>
    </source>
</reference>
<feature type="region of interest" description="Disordered" evidence="1">
    <location>
        <begin position="374"/>
        <end position="395"/>
    </location>
</feature>
<gene>
    <name evidence="2" type="ORF">VV02_10630</name>
</gene>
<keyword evidence="3" id="KW-1185">Reference proteome</keyword>
<feature type="compositionally biased region" description="Low complexity" evidence="1">
    <location>
        <begin position="1"/>
        <end position="19"/>
    </location>
</feature>
<dbReference type="Proteomes" id="UP000066480">
    <property type="component" value="Chromosome"/>
</dbReference>
<dbReference type="AlphaFoldDB" id="A0A0K1JI06"/>
<dbReference type="EMBL" id="CP011112">
    <property type="protein sequence ID" value="AKU16210.1"/>
    <property type="molecule type" value="Genomic_DNA"/>
</dbReference>
<protein>
    <submittedName>
        <fullName evidence="2">Uncharacterized protein</fullName>
    </submittedName>
</protein>
<dbReference type="OrthoDB" id="3755682at2"/>
<proteinExistence type="predicted"/>
<dbReference type="KEGG" id="lmoi:VV02_10630"/>
<evidence type="ECO:0000256" key="1">
    <source>
        <dbReference type="SAM" id="MobiDB-lite"/>
    </source>
</evidence>
<name>A0A0K1JI06_9MICO</name>
<accession>A0A0K1JI06</accession>
<organism evidence="2 3">
    <name type="scientific">Luteipulveratus mongoliensis</name>
    <dbReference type="NCBI Taxonomy" id="571913"/>
    <lineage>
        <taxon>Bacteria</taxon>
        <taxon>Bacillati</taxon>
        <taxon>Actinomycetota</taxon>
        <taxon>Actinomycetes</taxon>
        <taxon>Micrococcales</taxon>
        <taxon>Dermacoccaceae</taxon>
        <taxon>Luteipulveratus</taxon>
    </lineage>
</organism>
<evidence type="ECO:0000313" key="3">
    <source>
        <dbReference type="Proteomes" id="UP000066480"/>
    </source>
</evidence>
<feature type="compositionally biased region" description="Polar residues" evidence="1">
    <location>
        <begin position="383"/>
        <end position="395"/>
    </location>
</feature>